<dbReference type="AlphaFoldDB" id="A0A6J5W326"/>
<protein>
    <submittedName>
        <fullName evidence="5">Uncharacterized protein</fullName>
    </submittedName>
</protein>
<reference evidence="6" key="1">
    <citation type="journal article" date="2020" name="Genome Biol.">
        <title>Gamete binning: chromosome-level and haplotype-resolved genome assembly enabled by high-throughput single-cell sequencing of gamete genomes.</title>
        <authorList>
            <person name="Campoy J.A."/>
            <person name="Sun H."/>
            <person name="Goel M."/>
            <person name="Jiao W.-B."/>
            <person name="Folz-Donahue K."/>
            <person name="Wang N."/>
            <person name="Rubio M."/>
            <person name="Liu C."/>
            <person name="Kukat C."/>
            <person name="Ruiz D."/>
            <person name="Huettel B."/>
            <person name="Schneeberger K."/>
        </authorList>
    </citation>
    <scope>NUCLEOTIDE SEQUENCE [LARGE SCALE GENOMIC DNA]</scope>
    <source>
        <strain evidence="6">cv. Rojo Pasion</strain>
    </source>
</reference>
<organism evidence="5 6">
    <name type="scientific">Prunus armeniaca</name>
    <name type="common">Apricot</name>
    <name type="synonym">Armeniaca vulgaris</name>
    <dbReference type="NCBI Taxonomy" id="36596"/>
    <lineage>
        <taxon>Eukaryota</taxon>
        <taxon>Viridiplantae</taxon>
        <taxon>Streptophyta</taxon>
        <taxon>Embryophyta</taxon>
        <taxon>Tracheophyta</taxon>
        <taxon>Spermatophyta</taxon>
        <taxon>Magnoliopsida</taxon>
        <taxon>eudicotyledons</taxon>
        <taxon>Gunneridae</taxon>
        <taxon>Pentapetalae</taxon>
        <taxon>rosids</taxon>
        <taxon>fabids</taxon>
        <taxon>Rosales</taxon>
        <taxon>Rosaceae</taxon>
        <taxon>Amygdaloideae</taxon>
        <taxon>Amygdaleae</taxon>
        <taxon>Prunus</taxon>
    </lineage>
</organism>
<evidence type="ECO:0000256" key="3">
    <source>
        <dbReference type="ARBA" id="ARBA00022723"/>
    </source>
</evidence>
<dbReference type="GO" id="GO:0032454">
    <property type="term" value="F:histone H3K9 demethylase activity"/>
    <property type="evidence" value="ECO:0007669"/>
    <property type="project" value="InterPro"/>
</dbReference>
<dbReference type="Proteomes" id="UP000507245">
    <property type="component" value="Unassembled WGS sequence"/>
</dbReference>
<evidence type="ECO:0000256" key="2">
    <source>
        <dbReference type="ARBA" id="ARBA00006801"/>
    </source>
</evidence>
<dbReference type="Gene3D" id="2.60.120.650">
    <property type="entry name" value="Cupin"/>
    <property type="match status" value="1"/>
</dbReference>
<keyword evidence="3" id="KW-0479">Metal-binding</keyword>
<accession>A0A6J5W326</accession>
<dbReference type="InterPro" id="IPR045109">
    <property type="entry name" value="LSDs-like"/>
</dbReference>
<gene>
    <name evidence="5" type="ORF">ORAREDHAP_LOCUS4080</name>
</gene>
<sequence length="349" mass="40466">MDVCPKTWGCCLYSCRLSSSSRKLEGLYLSRSADIQCQKFDTINGPFPGIDFVSIMHMDFASPENVGECFLLTEEFRKLPQNLRAKEDKLEVKKMIAHAVNDVMYLDQSARYPQKSEDAISDHERKRKEFVSRIERDRAPEKTSTRTPLQQRFQAQLDPEKLWGKGTLEWQPYDSSDDENEGGQDVYYIYKGDFYSRRDALREEKAIHRRLRGELLEEKQKTTAEAEEQTSNKLRKGRWYCVVEDPGDPVHCLVCLKDHPRNICPYLNYVPKGAELGPKAMLVCKCCNQEDGHPNSNRDDWVGVAAYIRCFKCGANYDHRTKDCPLGKLKKCWYCRRTSEHLTCDCPEN</sequence>
<comment type="subcellular location">
    <subcellularLocation>
        <location evidence="1">Nucleus</location>
    </subcellularLocation>
</comment>
<dbReference type="EMBL" id="CAEKKB010000001">
    <property type="protein sequence ID" value="CAB4294134.1"/>
    <property type="molecule type" value="Genomic_DNA"/>
</dbReference>
<evidence type="ECO:0000313" key="5">
    <source>
        <dbReference type="EMBL" id="CAB4294134.1"/>
    </source>
</evidence>
<dbReference type="GO" id="GO:0000785">
    <property type="term" value="C:chromatin"/>
    <property type="evidence" value="ECO:0007669"/>
    <property type="project" value="TreeGrafter"/>
</dbReference>
<dbReference type="PANTHER" id="PTHR12549:SF11">
    <property type="entry name" value="LYSINE-SPECIFIC DEMETHYLASE JMJ25"/>
    <property type="match status" value="1"/>
</dbReference>
<dbReference type="GO" id="GO:0046872">
    <property type="term" value="F:metal ion binding"/>
    <property type="evidence" value="ECO:0007669"/>
    <property type="project" value="UniProtKB-KW"/>
</dbReference>
<evidence type="ECO:0000256" key="4">
    <source>
        <dbReference type="ARBA" id="ARBA00023242"/>
    </source>
</evidence>
<evidence type="ECO:0000256" key="1">
    <source>
        <dbReference type="ARBA" id="ARBA00004123"/>
    </source>
</evidence>
<name>A0A6J5W326_PRUAR</name>
<dbReference type="GO" id="GO:0003712">
    <property type="term" value="F:transcription coregulator activity"/>
    <property type="evidence" value="ECO:0007669"/>
    <property type="project" value="TreeGrafter"/>
</dbReference>
<dbReference type="OrthoDB" id="1175054at2759"/>
<dbReference type="GO" id="GO:0006357">
    <property type="term" value="P:regulation of transcription by RNA polymerase II"/>
    <property type="evidence" value="ECO:0007669"/>
    <property type="project" value="TreeGrafter"/>
</dbReference>
<keyword evidence="6" id="KW-1185">Reference proteome</keyword>
<dbReference type="PANTHER" id="PTHR12549">
    <property type="entry name" value="JMJC DOMAIN-CONTAINING HISTONE DEMETHYLATION PROTEIN"/>
    <property type="match status" value="1"/>
</dbReference>
<dbReference type="GO" id="GO:0000118">
    <property type="term" value="C:histone deacetylase complex"/>
    <property type="evidence" value="ECO:0007669"/>
    <property type="project" value="TreeGrafter"/>
</dbReference>
<comment type="similarity">
    <text evidence="2">Belongs to the JARID1 histone demethylase family.</text>
</comment>
<proteinExistence type="inferred from homology"/>
<evidence type="ECO:0000313" key="6">
    <source>
        <dbReference type="Proteomes" id="UP000507245"/>
    </source>
</evidence>
<keyword evidence="4" id="KW-0539">Nucleus</keyword>
<dbReference type="GO" id="GO:0031490">
    <property type="term" value="F:chromatin DNA binding"/>
    <property type="evidence" value="ECO:0007669"/>
    <property type="project" value="TreeGrafter"/>
</dbReference>